<keyword evidence="2" id="KW-0964">Secreted</keyword>
<evidence type="ECO:0000256" key="7">
    <source>
        <dbReference type="ARBA" id="ARBA00023326"/>
    </source>
</evidence>
<keyword evidence="4" id="KW-0732">Signal</keyword>
<keyword evidence="10" id="KW-1185">Reference proteome</keyword>
<dbReference type="GO" id="GO:0045493">
    <property type="term" value="P:xylan catabolic process"/>
    <property type="evidence" value="ECO:0007669"/>
    <property type="project" value="UniProtKB-KW"/>
</dbReference>
<dbReference type="InterPro" id="IPR003140">
    <property type="entry name" value="PLipase/COase/thioEstase"/>
</dbReference>
<evidence type="ECO:0000256" key="6">
    <source>
        <dbReference type="ARBA" id="ARBA00023277"/>
    </source>
</evidence>
<feature type="domain" description="Phospholipase/carboxylesterase/thioesterase" evidence="8">
    <location>
        <begin position="60"/>
        <end position="209"/>
    </location>
</feature>
<dbReference type="OrthoDB" id="9767239at2"/>
<dbReference type="PANTHER" id="PTHR38050:SF2">
    <property type="entry name" value="FERULOYL ESTERASE C-RELATED"/>
    <property type="match status" value="1"/>
</dbReference>
<comment type="caution">
    <text evidence="9">The sequence shown here is derived from an EMBL/GenBank/DDBJ whole genome shotgun (WGS) entry which is preliminary data.</text>
</comment>
<evidence type="ECO:0000256" key="3">
    <source>
        <dbReference type="ARBA" id="ARBA00022651"/>
    </source>
</evidence>
<gene>
    <name evidence="9" type="ORF">RF007C_03070</name>
</gene>
<accession>W7UID6</accession>
<dbReference type="RefSeq" id="WP_037296599.1">
    <property type="nucleotide sequence ID" value="NZ_ATAX01000007.1"/>
</dbReference>
<evidence type="ECO:0000313" key="9">
    <source>
        <dbReference type="EMBL" id="EWM54991.1"/>
    </source>
</evidence>
<keyword evidence="5" id="KW-0378">Hydrolase</keyword>
<dbReference type="EMBL" id="ATAX01000007">
    <property type="protein sequence ID" value="EWM54991.1"/>
    <property type="molecule type" value="Genomic_DNA"/>
</dbReference>
<keyword evidence="7" id="KW-0624">Polysaccharide degradation</keyword>
<dbReference type="Pfam" id="PF02230">
    <property type="entry name" value="Abhydrolase_2"/>
    <property type="match status" value="1"/>
</dbReference>
<dbReference type="SUPFAM" id="SSF53474">
    <property type="entry name" value="alpha/beta-Hydrolases"/>
    <property type="match status" value="1"/>
</dbReference>
<dbReference type="PANTHER" id="PTHR38050">
    <property type="match status" value="1"/>
</dbReference>
<dbReference type="PROSITE" id="PS51257">
    <property type="entry name" value="PROKAR_LIPOPROTEIN"/>
    <property type="match status" value="1"/>
</dbReference>
<keyword evidence="3" id="KW-0858">Xylan degradation</keyword>
<keyword evidence="6" id="KW-0119">Carbohydrate metabolism</keyword>
<organism evidence="9 10">
    <name type="scientific">Ruminococcus flavefaciens 007c</name>
    <dbReference type="NCBI Taxonomy" id="1341157"/>
    <lineage>
        <taxon>Bacteria</taxon>
        <taxon>Bacillati</taxon>
        <taxon>Bacillota</taxon>
        <taxon>Clostridia</taxon>
        <taxon>Eubacteriales</taxon>
        <taxon>Oscillospiraceae</taxon>
        <taxon>Ruminococcus</taxon>
    </lineage>
</organism>
<proteinExistence type="predicted"/>
<sequence>MKKAAILGCIMAAGLLCGCTEKAPVPKLENVKDIGNNTFSCSFDGVSHDYILDLPEKSDGAPLIVMLHGYGSSAEDFRSTLHFEEKANPKGYAVVYVTGASDPTDRTSSRGWNSYADGSGNKDREFLVALAEYLQKEYALDREHIFAAGFSNGAFMTHRLAMEAGDTYSAVVSVSGMMNSSVWEERSSCKNVGFFQITGEKDDVVPKNSDGTAEYTESPAIEDVMDYWVSSNGLELSSMTEIGKGSELKKYTAEGKRAQVWNLFIRSGGHSWPSEKTEGIDAQALILEFFEAQR</sequence>
<dbReference type="Proteomes" id="UP000019365">
    <property type="component" value="Unassembled WGS sequence"/>
</dbReference>
<dbReference type="AlphaFoldDB" id="W7UID6"/>
<evidence type="ECO:0000256" key="2">
    <source>
        <dbReference type="ARBA" id="ARBA00022525"/>
    </source>
</evidence>
<dbReference type="InterPro" id="IPR029058">
    <property type="entry name" value="AB_hydrolase_fold"/>
</dbReference>
<comment type="subcellular location">
    <subcellularLocation>
        <location evidence="1">Secreted</location>
    </subcellularLocation>
</comment>
<dbReference type="GO" id="GO:0030600">
    <property type="term" value="F:feruloyl esterase activity"/>
    <property type="evidence" value="ECO:0007669"/>
    <property type="project" value="InterPro"/>
</dbReference>
<dbReference type="GO" id="GO:0005576">
    <property type="term" value="C:extracellular region"/>
    <property type="evidence" value="ECO:0007669"/>
    <property type="project" value="UniProtKB-SubCell"/>
</dbReference>
<reference evidence="9 10" key="1">
    <citation type="journal article" date="2014" name="PLoS ONE">
        <title>Rumen cellulosomics: divergent fiber-degrading strategies revealed by comparative genome-wide analysis of six ruminococcal strains.</title>
        <authorList>
            <person name="Dassa B."/>
            <person name="Borovok I."/>
            <person name="Ruimy-Israeli V."/>
            <person name="Lamed R."/>
            <person name="Flint H.J."/>
            <person name="Duncan S.H."/>
            <person name="Henrissat B."/>
            <person name="Coutinho P."/>
            <person name="Morrison M."/>
            <person name="Mosoni P."/>
            <person name="Yeoman C.J."/>
            <person name="White B.A."/>
            <person name="Bayer E.A."/>
        </authorList>
    </citation>
    <scope>NUCLEOTIDE SEQUENCE [LARGE SCALE GENOMIC DNA]</scope>
    <source>
        <strain evidence="9 10">007c</strain>
    </source>
</reference>
<dbReference type="PATRIC" id="fig|1341157.4.peg.332"/>
<evidence type="ECO:0000259" key="8">
    <source>
        <dbReference type="Pfam" id="PF02230"/>
    </source>
</evidence>
<dbReference type="eggNOG" id="COG3509">
    <property type="taxonomic scope" value="Bacteria"/>
</dbReference>
<evidence type="ECO:0000256" key="1">
    <source>
        <dbReference type="ARBA" id="ARBA00004613"/>
    </source>
</evidence>
<protein>
    <recommendedName>
        <fullName evidence="8">Phospholipase/carboxylesterase/thioesterase domain-containing protein</fullName>
    </recommendedName>
</protein>
<dbReference type="InterPro" id="IPR043595">
    <property type="entry name" value="FaeB/C/D"/>
</dbReference>
<evidence type="ECO:0000313" key="10">
    <source>
        <dbReference type="Proteomes" id="UP000019365"/>
    </source>
</evidence>
<evidence type="ECO:0000256" key="4">
    <source>
        <dbReference type="ARBA" id="ARBA00022729"/>
    </source>
</evidence>
<dbReference type="Gene3D" id="3.40.50.1820">
    <property type="entry name" value="alpha/beta hydrolase"/>
    <property type="match status" value="1"/>
</dbReference>
<name>W7UID6_RUMFL</name>
<evidence type="ECO:0000256" key="5">
    <source>
        <dbReference type="ARBA" id="ARBA00022801"/>
    </source>
</evidence>